<reference evidence="2 3" key="1">
    <citation type="submission" date="2021-06" db="EMBL/GenBank/DDBJ databases">
        <title>Faecalicatena sp. nov. isolated from porcine feces.</title>
        <authorList>
            <person name="Oh B.S."/>
            <person name="Lee J.H."/>
        </authorList>
    </citation>
    <scope>NUCLEOTIDE SEQUENCE [LARGE SCALE GENOMIC DNA]</scope>
    <source>
        <strain evidence="2 3">AGMB00832</strain>
    </source>
</reference>
<dbReference type="InterPro" id="IPR001387">
    <property type="entry name" value="Cro/C1-type_HTH"/>
</dbReference>
<dbReference type="Pfam" id="PF13443">
    <property type="entry name" value="HTH_26"/>
    <property type="match status" value="1"/>
</dbReference>
<sequence>MISYEPLFHTMKNKKISSYELSKRGFPRSTYYAMKRGNSVTVNTINQLCAILHCSVSDVMEYIEDDSAQRKEDKT</sequence>
<dbReference type="Proteomes" id="UP000723714">
    <property type="component" value="Unassembled WGS sequence"/>
</dbReference>
<evidence type="ECO:0000313" key="3">
    <source>
        <dbReference type="Proteomes" id="UP000723714"/>
    </source>
</evidence>
<dbReference type="RefSeq" id="WP_216239547.1">
    <property type="nucleotide sequence ID" value="NZ_JABACJ020000002.1"/>
</dbReference>
<proteinExistence type="predicted"/>
<comment type="caution">
    <text evidence="2">The sequence shown here is derived from an EMBL/GenBank/DDBJ whole genome shotgun (WGS) entry which is preliminary data.</text>
</comment>
<organism evidence="2 3">
    <name type="scientific">Faecalicatena faecalis</name>
    <dbReference type="NCBI Taxonomy" id="2726362"/>
    <lineage>
        <taxon>Bacteria</taxon>
        <taxon>Bacillati</taxon>
        <taxon>Bacillota</taxon>
        <taxon>Clostridia</taxon>
        <taxon>Lachnospirales</taxon>
        <taxon>Lachnospiraceae</taxon>
        <taxon>Faecalicatena</taxon>
    </lineage>
</organism>
<evidence type="ECO:0000313" key="2">
    <source>
        <dbReference type="EMBL" id="MBU3874908.1"/>
    </source>
</evidence>
<keyword evidence="3" id="KW-1185">Reference proteome</keyword>
<gene>
    <name evidence="2" type="ORF">HGO97_003655</name>
</gene>
<dbReference type="EMBL" id="JABACJ020000002">
    <property type="protein sequence ID" value="MBU3874908.1"/>
    <property type="molecule type" value="Genomic_DNA"/>
</dbReference>
<accession>A0ABS6D013</accession>
<name>A0ABS6D013_9FIRM</name>
<feature type="domain" description="HTH cro/C1-type" evidence="1">
    <location>
        <begin position="11"/>
        <end position="65"/>
    </location>
</feature>
<protein>
    <submittedName>
        <fullName evidence="2">Helix-turn-helix transcriptional regulator</fullName>
    </submittedName>
</protein>
<evidence type="ECO:0000259" key="1">
    <source>
        <dbReference type="Pfam" id="PF13443"/>
    </source>
</evidence>